<dbReference type="PANTHER" id="PTHR43592">
    <property type="entry name" value="CAAX AMINO TERMINAL PROTEASE"/>
    <property type="match status" value="1"/>
</dbReference>
<dbReference type="RefSeq" id="XP_012768493.1">
    <property type="nucleotide sequence ID" value="XM_012913039.1"/>
</dbReference>
<feature type="chain" id="PRO_5001595914" description="CAAX prenyl protease 2/Lysostaphin resistance protein A-like domain-containing protein" evidence="2">
    <location>
        <begin position="26"/>
        <end position="460"/>
    </location>
</feature>
<dbReference type="Proteomes" id="UP000033188">
    <property type="component" value="Chromosome 3"/>
</dbReference>
<feature type="transmembrane region" description="Helical" evidence="1">
    <location>
        <begin position="154"/>
        <end position="174"/>
    </location>
</feature>
<reference evidence="5" key="1">
    <citation type="journal article" date="2014" name="Nucleic Acids Res.">
        <title>The evolutionary dynamics of variant antigen genes in Babesia reveal a history of genomic innovation underlying host-parasite interaction.</title>
        <authorList>
            <person name="Jackson A.P."/>
            <person name="Otto T.D."/>
            <person name="Darby A."/>
            <person name="Ramaprasad A."/>
            <person name="Xia D."/>
            <person name="Echaide I.E."/>
            <person name="Farber M."/>
            <person name="Gahlot S."/>
            <person name="Gamble J."/>
            <person name="Gupta D."/>
            <person name="Gupta Y."/>
            <person name="Jackson L."/>
            <person name="Malandrin L."/>
            <person name="Malas T.B."/>
            <person name="Moussa E."/>
            <person name="Nair M."/>
            <person name="Reid A.J."/>
            <person name="Sanders M."/>
            <person name="Sharma J."/>
            <person name="Tracey A."/>
            <person name="Quail M.A."/>
            <person name="Weir W."/>
            <person name="Wastling J.M."/>
            <person name="Hall N."/>
            <person name="Willadsen P."/>
            <person name="Lingelbach K."/>
            <person name="Shiels B."/>
            <person name="Tait A."/>
            <person name="Berriman M."/>
            <person name="Allred D.R."/>
            <person name="Pain A."/>
        </authorList>
    </citation>
    <scope>NUCLEOTIDE SEQUENCE [LARGE SCALE GENOMIC DNA]</scope>
    <source>
        <strain evidence="5">Bond</strain>
    </source>
</reference>
<dbReference type="EMBL" id="LK391709">
    <property type="protein sequence ID" value="CDR96307.1"/>
    <property type="molecule type" value="Genomic_DNA"/>
</dbReference>
<keyword evidence="1" id="KW-0812">Transmembrane</keyword>
<keyword evidence="2" id="KW-0732">Signal</keyword>
<dbReference type="Pfam" id="PF02517">
    <property type="entry name" value="Rce1-like"/>
    <property type="match status" value="1"/>
</dbReference>
<keyword evidence="1" id="KW-0472">Membrane</keyword>
<sequence length="460" mass="51390">MSISRWRHLGVYLSLIWYFVAVCDSLSTTRTAKCVLGGGQGVERCVSRYQPAFLNTALVPVESRRNGRTHGSQMPQKNDRITTRKSESHLCAISNDVGLYDVLSERRKAVSKIICHHVDRALQKLKESTLCKQLKHVAASAINRMSALSTKEQIGLAILGEIIYAFYLPNFHILFPYQIIPVNSGLGVDVGLDTITSIVSGYYLWISMQKPVPKVTLNLRQKFTIPLVAAGLLGSFYLSGYTAQAVDNGMLLFSAMDFPISVALQRSARILISHLSWVLVGAKMLSHIMPLKGTNTEWFAMNPKDLWVYKALAGYFVSCTIYNITDVVFNAAQALKKKLAPNETDVDDEMMEGVLIEPSELFPAIIASLGPCLTAPWWEEMLYRIFTFKALNVKLPRRMATVLSAFIFAAHHMNPRSLLQLFGLGILWSLIEQGTNNVFVNIAIHSMWNTRIMLGTLLGR</sequence>
<accession>A0A061D8P2</accession>
<dbReference type="GeneID" id="24564848"/>
<feature type="signal peptide" evidence="2">
    <location>
        <begin position="1"/>
        <end position="25"/>
    </location>
</feature>
<dbReference type="OMA" id="MHIHYAV"/>
<proteinExistence type="predicted"/>
<gene>
    <name evidence="4" type="ORF">BBBOND_0302110</name>
</gene>
<dbReference type="VEuPathDB" id="PiroplasmaDB:BBBOND_0302110"/>
<feature type="transmembrane region" description="Helical" evidence="1">
    <location>
        <begin position="227"/>
        <end position="246"/>
    </location>
</feature>
<feature type="transmembrane region" description="Helical" evidence="1">
    <location>
        <begin position="186"/>
        <end position="206"/>
    </location>
</feature>
<organism evidence="4 5">
    <name type="scientific">Babesia bigemina</name>
    <dbReference type="NCBI Taxonomy" id="5866"/>
    <lineage>
        <taxon>Eukaryota</taxon>
        <taxon>Sar</taxon>
        <taxon>Alveolata</taxon>
        <taxon>Apicomplexa</taxon>
        <taxon>Aconoidasida</taxon>
        <taxon>Piroplasmida</taxon>
        <taxon>Babesiidae</taxon>
        <taxon>Babesia</taxon>
    </lineage>
</organism>
<dbReference type="AlphaFoldDB" id="A0A061D8P2"/>
<evidence type="ECO:0000256" key="1">
    <source>
        <dbReference type="SAM" id="Phobius"/>
    </source>
</evidence>
<dbReference type="STRING" id="5866.A0A061D8P2"/>
<dbReference type="PANTHER" id="PTHR43592:SF15">
    <property type="entry name" value="CAAX AMINO TERMINAL PROTEASE FAMILY PROTEIN"/>
    <property type="match status" value="1"/>
</dbReference>
<evidence type="ECO:0000259" key="3">
    <source>
        <dbReference type="Pfam" id="PF02517"/>
    </source>
</evidence>
<evidence type="ECO:0000313" key="5">
    <source>
        <dbReference type="Proteomes" id="UP000033188"/>
    </source>
</evidence>
<protein>
    <recommendedName>
        <fullName evidence="3">CAAX prenyl protease 2/Lysostaphin resistance protein A-like domain-containing protein</fullName>
    </recommendedName>
</protein>
<dbReference type="GO" id="GO:0080120">
    <property type="term" value="P:CAAX-box protein maturation"/>
    <property type="evidence" value="ECO:0007669"/>
    <property type="project" value="UniProtKB-ARBA"/>
</dbReference>
<dbReference type="OrthoDB" id="361580at2759"/>
<keyword evidence="1" id="KW-1133">Transmembrane helix</keyword>
<dbReference type="GO" id="GO:0004175">
    <property type="term" value="F:endopeptidase activity"/>
    <property type="evidence" value="ECO:0007669"/>
    <property type="project" value="UniProtKB-ARBA"/>
</dbReference>
<name>A0A061D8P2_BABBI</name>
<evidence type="ECO:0000256" key="2">
    <source>
        <dbReference type="SAM" id="SignalP"/>
    </source>
</evidence>
<dbReference type="KEGG" id="bbig:BBBOND_0302110"/>
<keyword evidence="5" id="KW-1185">Reference proteome</keyword>
<evidence type="ECO:0000313" key="4">
    <source>
        <dbReference type="EMBL" id="CDR96307.1"/>
    </source>
</evidence>
<feature type="domain" description="CAAX prenyl protease 2/Lysostaphin resistance protein A-like" evidence="3">
    <location>
        <begin position="365"/>
        <end position="450"/>
    </location>
</feature>
<dbReference type="InterPro" id="IPR003675">
    <property type="entry name" value="Rce1/LyrA-like_dom"/>
</dbReference>